<evidence type="ECO:0008006" key="4">
    <source>
        <dbReference type="Google" id="ProtNLM"/>
    </source>
</evidence>
<gene>
    <name evidence="2" type="ORF">SAMN05216452_0545</name>
</gene>
<keyword evidence="1" id="KW-1133">Transmembrane helix</keyword>
<keyword evidence="3" id="KW-1185">Reference proteome</keyword>
<evidence type="ECO:0000256" key="1">
    <source>
        <dbReference type="SAM" id="Phobius"/>
    </source>
</evidence>
<feature type="transmembrane region" description="Helical" evidence="1">
    <location>
        <begin position="27"/>
        <end position="48"/>
    </location>
</feature>
<keyword evidence="1" id="KW-0472">Membrane</keyword>
<reference evidence="3" key="1">
    <citation type="submission" date="2016-10" db="EMBL/GenBank/DDBJ databases">
        <authorList>
            <person name="Varghese N."/>
            <person name="Submissions S."/>
        </authorList>
    </citation>
    <scope>NUCLEOTIDE SEQUENCE [LARGE SCALE GENOMIC DNA]</scope>
    <source>
        <strain evidence="3">ES.061</strain>
    </source>
</reference>
<sequence length="248" mass="27531">MTLATGETTGDSGAEPASRRHRLAIRVLQLCLVLLVLSLGIFLFGRWYGASLSNAGHTESVRLREIVIRNNILTVPENAIRFKSARMDGVTLRLDLYLSWPELEGYTPGRRNDFNHVDGARNIIFLTFEEQVMSRDMSNRLEPVYRQIIETRSVAGPGNIRFHRFKRDSGYAGEVLAIAEGTGTGQPFVARCLTGAAAREALAPCERDINVGNRLSMTYRFPASLLGNWQVLDSAIKQKVARLLNAPG</sequence>
<protein>
    <recommendedName>
        <fullName evidence="4">Transmembrane anchored protein</fullName>
    </recommendedName>
</protein>
<evidence type="ECO:0000313" key="3">
    <source>
        <dbReference type="Proteomes" id="UP000199064"/>
    </source>
</evidence>
<dbReference type="Proteomes" id="UP000199064">
    <property type="component" value="Unassembled WGS sequence"/>
</dbReference>
<dbReference type="RefSeq" id="WP_090326512.1">
    <property type="nucleotide sequence ID" value="NZ_FNSL01000001.1"/>
</dbReference>
<dbReference type="AlphaFoldDB" id="A0A1H4ITA6"/>
<proteinExistence type="predicted"/>
<dbReference type="EMBL" id="FNSL01000001">
    <property type="protein sequence ID" value="SEB37324.1"/>
    <property type="molecule type" value="Genomic_DNA"/>
</dbReference>
<name>A0A1H4ITA6_9HYPH</name>
<accession>A0A1H4ITA6</accession>
<keyword evidence="1" id="KW-0812">Transmembrane</keyword>
<organism evidence="2 3">
    <name type="scientific">Nitratireductor aquibiodomus</name>
    <dbReference type="NCBI Taxonomy" id="204799"/>
    <lineage>
        <taxon>Bacteria</taxon>
        <taxon>Pseudomonadati</taxon>
        <taxon>Pseudomonadota</taxon>
        <taxon>Alphaproteobacteria</taxon>
        <taxon>Hyphomicrobiales</taxon>
        <taxon>Phyllobacteriaceae</taxon>
        <taxon>Nitratireductor</taxon>
    </lineage>
</organism>
<evidence type="ECO:0000313" key="2">
    <source>
        <dbReference type="EMBL" id="SEB37324.1"/>
    </source>
</evidence>